<sequence>MDLLPVGFMLGSVIGGCVAQSENYCPSPPVPTNTSKQNLPYVEREMENEWCFYDPSEAAGGLPCRVGYHCNLIGPSCLPCPHDEIKTYQPKQNNCPKCILCTDCEKEGMEEVSRCTRGNNAVCQKRSPQSTGEIINLLHCSYLTCCLY</sequence>
<evidence type="ECO:0000313" key="5">
    <source>
        <dbReference type="Proteomes" id="UP001152320"/>
    </source>
</evidence>
<dbReference type="Proteomes" id="UP001152320">
    <property type="component" value="Chromosome 21"/>
</dbReference>
<proteinExistence type="predicted"/>
<gene>
    <name evidence="4" type="ORF">HOLleu_38329</name>
</gene>
<evidence type="ECO:0000259" key="3">
    <source>
        <dbReference type="PROSITE" id="PS50050"/>
    </source>
</evidence>
<evidence type="ECO:0000313" key="4">
    <source>
        <dbReference type="EMBL" id="KAJ8021199.1"/>
    </source>
</evidence>
<feature type="chain" id="PRO_5040153494" description="TNFR-Cys domain-containing protein" evidence="2">
    <location>
        <begin position="20"/>
        <end position="148"/>
    </location>
</feature>
<comment type="caution">
    <text evidence="4">The sequence shown here is derived from an EMBL/GenBank/DDBJ whole genome shotgun (WGS) entry which is preliminary data.</text>
</comment>
<dbReference type="SMART" id="SM00208">
    <property type="entry name" value="TNFR"/>
    <property type="match status" value="1"/>
</dbReference>
<dbReference type="PROSITE" id="PS50050">
    <property type="entry name" value="TNFR_NGFR_2"/>
    <property type="match status" value="1"/>
</dbReference>
<accession>A0A9Q1BDH2</accession>
<protein>
    <recommendedName>
        <fullName evidence="3">TNFR-Cys domain-containing protein</fullName>
    </recommendedName>
</protein>
<reference evidence="4" key="1">
    <citation type="submission" date="2021-10" db="EMBL/GenBank/DDBJ databases">
        <title>Tropical sea cucumber genome reveals ecological adaptation and Cuvierian tubules defense mechanism.</title>
        <authorList>
            <person name="Chen T."/>
        </authorList>
    </citation>
    <scope>NUCLEOTIDE SEQUENCE</scope>
    <source>
        <strain evidence="4">Nanhai2018</strain>
        <tissue evidence="4">Muscle</tissue>
    </source>
</reference>
<dbReference type="EMBL" id="JAIZAY010000021">
    <property type="protein sequence ID" value="KAJ8021199.1"/>
    <property type="molecule type" value="Genomic_DNA"/>
</dbReference>
<evidence type="ECO:0000256" key="1">
    <source>
        <dbReference type="PROSITE-ProRule" id="PRU00206"/>
    </source>
</evidence>
<dbReference type="AlphaFoldDB" id="A0A9Q1BDH2"/>
<feature type="domain" description="TNFR-Cys" evidence="3">
    <location>
        <begin position="79"/>
        <end position="123"/>
    </location>
</feature>
<name>A0A9Q1BDH2_HOLLE</name>
<keyword evidence="5" id="KW-1185">Reference proteome</keyword>
<comment type="caution">
    <text evidence="1">Lacks conserved residue(s) required for the propagation of feature annotation.</text>
</comment>
<dbReference type="Gene3D" id="2.10.50.10">
    <property type="entry name" value="Tumor Necrosis Factor Receptor, subunit A, domain 2"/>
    <property type="match status" value="1"/>
</dbReference>
<feature type="signal peptide" evidence="2">
    <location>
        <begin position="1"/>
        <end position="19"/>
    </location>
</feature>
<evidence type="ECO:0000256" key="2">
    <source>
        <dbReference type="SAM" id="SignalP"/>
    </source>
</evidence>
<dbReference type="InterPro" id="IPR001368">
    <property type="entry name" value="TNFR/NGFR_Cys_rich_reg"/>
</dbReference>
<keyword evidence="2" id="KW-0732">Signal</keyword>
<feature type="repeat" description="TNFR-Cys" evidence="1">
    <location>
        <begin position="79"/>
        <end position="123"/>
    </location>
</feature>
<organism evidence="4 5">
    <name type="scientific">Holothuria leucospilota</name>
    <name type="common">Black long sea cucumber</name>
    <name type="synonym">Mertensiothuria leucospilota</name>
    <dbReference type="NCBI Taxonomy" id="206669"/>
    <lineage>
        <taxon>Eukaryota</taxon>
        <taxon>Metazoa</taxon>
        <taxon>Echinodermata</taxon>
        <taxon>Eleutherozoa</taxon>
        <taxon>Echinozoa</taxon>
        <taxon>Holothuroidea</taxon>
        <taxon>Aspidochirotacea</taxon>
        <taxon>Aspidochirotida</taxon>
        <taxon>Holothuriidae</taxon>
        <taxon>Holothuria</taxon>
    </lineage>
</organism>